<gene>
    <name evidence="5" type="ORF">F8O01_14215</name>
</gene>
<evidence type="ECO:0000256" key="1">
    <source>
        <dbReference type="ARBA" id="ARBA00010646"/>
    </source>
</evidence>
<feature type="transmembrane region" description="Helical" evidence="4">
    <location>
        <begin position="16"/>
        <end position="40"/>
    </location>
</feature>
<dbReference type="Proteomes" id="UP000467240">
    <property type="component" value="Unassembled WGS sequence"/>
</dbReference>
<dbReference type="RefSeq" id="WP_158041616.1">
    <property type="nucleotide sequence ID" value="NZ_JACCFV010000001.1"/>
</dbReference>
<keyword evidence="4" id="KW-0472">Membrane</keyword>
<keyword evidence="2" id="KW-0378">Hydrolase</keyword>
<name>A0A7J5BNR6_9MICO</name>
<dbReference type="PANTHER" id="PTHR34135">
    <property type="entry name" value="LYSOZYME"/>
    <property type="match status" value="1"/>
</dbReference>
<evidence type="ECO:0000256" key="2">
    <source>
        <dbReference type="ARBA" id="ARBA00022801"/>
    </source>
</evidence>
<comment type="similarity">
    <text evidence="1">Belongs to the glycosyl hydrolase 25 family.</text>
</comment>
<accession>A0A7J5BNR6</accession>
<dbReference type="InterPro" id="IPR002053">
    <property type="entry name" value="Glyco_hydro_25"/>
</dbReference>
<keyword evidence="3" id="KW-0326">Glycosidase</keyword>
<dbReference type="AlphaFoldDB" id="A0A7J5BNR6"/>
<dbReference type="PROSITE" id="PS51904">
    <property type="entry name" value="GLYCOSYL_HYDROL_F25_2"/>
    <property type="match status" value="1"/>
</dbReference>
<dbReference type="EMBL" id="WBJZ01000020">
    <property type="protein sequence ID" value="KAB1654066.1"/>
    <property type="molecule type" value="Genomic_DNA"/>
</dbReference>
<keyword evidence="4" id="KW-0812">Transmembrane</keyword>
<dbReference type="OrthoDB" id="287365at2"/>
<dbReference type="GO" id="GO:0016052">
    <property type="term" value="P:carbohydrate catabolic process"/>
    <property type="evidence" value="ECO:0007669"/>
    <property type="project" value="TreeGrafter"/>
</dbReference>
<dbReference type="SMART" id="SM00641">
    <property type="entry name" value="Glyco_25"/>
    <property type="match status" value="1"/>
</dbReference>
<evidence type="ECO:0000313" key="6">
    <source>
        <dbReference type="Proteomes" id="UP000467240"/>
    </source>
</evidence>
<sequence>MPSERASRRRPSRRTWVFVSSGVLVVLLVLGALAFGGVIWPGRVFATGHDVRGVDVSSYQGEIDWDVLAAQDIDFAYIKSTEGSSDVDEFFAANWAGAMSSDLLVGAYHFMSFDSPGETQADNIIANVPADGTLPIAIDVEYYGAYFDAPPSRDQVTSILVPLLDRLEAHYGVTPVLYATAPAYSRYLTDAYAENPIWIRSVVLPPSLDDGRDWTIWQYSHRDRLDGYTGTEYFIDMNVSALTRDELAALAAR</sequence>
<evidence type="ECO:0000256" key="4">
    <source>
        <dbReference type="SAM" id="Phobius"/>
    </source>
</evidence>
<dbReference type="GO" id="GO:0016998">
    <property type="term" value="P:cell wall macromolecule catabolic process"/>
    <property type="evidence" value="ECO:0007669"/>
    <property type="project" value="InterPro"/>
</dbReference>
<evidence type="ECO:0000313" key="5">
    <source>
        <dbReference type="EMBL" id="KAB1654066.1"/>
    </source>
</evidence>
<proteinExistence type="inferred from homology"/>
<dbReference type="GO" id="GO:0009253">
    <property type="term" value="P:peptidoglycan catabolic process"/>
    <property type="evidence" value="ECO:0007669"/>
    <property type="project" value="InterPro"/>
</dbReference>
<dbReference type="InterPro" id="IPR017853">
    <property type="entry name" value="GH"/>
</dbReference>
<protein>
    <submittedName>
        <fullName evidence="5">Lysozyme</fullName>
    </submittedName>
</protein>
<dbReference type="Pfam" id="PF01183">
    <property type="entry name" value="Glyco_hydro_25"/>
    <property type="match status" value="1"/>
</dbReference>
<dbReference type="InterPro" id="IPR018077">
    <property type="entry name" value="Glyco_hydro_fam25_subgr"/>
</dbReference>
<evidence type="ECO:0000256" key="3">
    <source>
        <dbReference type="ARBA" id="ARBA00023295"/>
    </source>
</evidence>
<organism evidence="5 6">
    <name type="scientific">Pseudoclavibacter chungangensis</name>
    <dbReference type="NCBI Taxonomy" id="587635"/>
    <lineage>
        <taxon>Bacteria</taxon>
        <taxon>Bacillati</taxon>
        <taxon>Actinomycetota</taxon>
        <taxon>Actinomycetes</taxon>
        <taxon>Micrococcales</taxon>
        <taxon>Microbacteriaceae</taxon>
        <taxon>Pseudoclavibacter</taxon>
    </lineage>
</organism>
<dbReference type="Gene3D" id="3.20.20.80">
    <property type="entry name" value="Glycosidases"/>
    <property type="match status" value="1"/>
</dbReference>
<dbReference type="GO" id="GO:0003796">
    <property type="term" value="F:lysozyme activity"/>
    <property type="evidence" value="ECO:0007669"/>
    <property type="project" value="InterPro"/>
</dbReference>
<comment type="caution">
    <text evidence="5">The sequence shown here is derived from an EMBL/GenBank/DDBJ whole genome shotgun (WGS) entry which is preliminary data.</text>
</comment>
<dbReference type="SUPFAM" id="SSF51445">
    <property type="entry name" value="(Trans)glycosidases"/>
    <property type="match status" value="1"/>
</dbReference>
<dbReference type="PANTHER" id="PTHR34135:SF2">
    <property type="entry name" value="LYSOZYME"/>
    <property type="match status" value="1"/>
</dbReference>
<keyword evidence="4" id="KW-1133">Transmembrane helix</keyword>
<keyword evidence="6" id="KW-1185">Reference proteome</keyword>
<reference evidence="5 6" key="1">
    <citation type="submission" date="2019-09" db="EMBL/GenBank/DDBJ databases">
        <title>Phylogeny of genus Pseudoclavibacter and closely related genus.</title>
        <authorList>
            <person name="Li Y."/>
        </authorList>
    </citation>
    <scope>NUCLEOTIDE SEQUENCE [LARGE SCALE GENOMIC DNA]</scope>
    <source>
        <strain evidence="5 6">DSM 23821</strain>
    </source>
</reference>